<dbReference type="GO" id="GO:0003887">
    <property type="term" value="F:DNA-directed DNA polymerase activity"/>
    <property type="evidence" value="ECO:0007669"/>
    <property type="project" value="InterPro"/>
</dbReference>
<dbReference type="GO" id="GO:0003677">
    <property type="term" value="F:DNA binding"/>
    <property type="evidence" value="ECO:0007669"/>
    <property type="project" value="InterPro"/>
</dbReference>
<dbReference type="Gene3D" id="3.40.50.300">
    <property type="entry name" value="P-loop containing nucleotide triphosphate hydrolases"/>
    <property type="match status" value="1"/>
</dbReference>
<sequence length="85" mass="9543">MPALNEQQARQAIIGDEPALSQRAHGAFKALIQPEDVEMNYSQFDLAVQGVDELLNDAMSMPFFGNRRVIIVQNPEFLTVIITRI</sequence>
<evidence type="ECO:0000313" key="3">
    <source>
        <dbReference type="Proteomes" id="UP000478636"/>
    </source>
</evidence>
<dbReference type="GO" id="GO:0006260">
    <property type="term" value="P:DNA replication"/>
    <property type="evidence" value="ECO:0007669"/>
    <property type="project" value="InterPro"/>
</dbReference>
<dbReference type="GO" id="GO:0009360">
    <property type="term" value="C:DNA polymerase III complex"/>
    <property type="evidence" value="ECO:0007669"/>
    <property type="project" value="InterPro"/>
</dbReference>
<gene>
    <name evidence="2" type="ORF">GQS40_10010</name>
</gene>
<proteinExistence type="predicted"/>
<dbReference type="EMBL" id="WSZI01000016">
    <property type="protein sequence ID" value="MWN21552.1"/>
    <property type="molecule type" value="Genomic_DNA"/>
</dbReference>
<dbReference type="InterPro" id="IPR010372">
    <property type="entry name" value="DNA_pol3_delta_N"/>
</dbReference>
<dbReference type="Proteomes" id="UP000478636">
    <property type="component" value="Unassembled WGS sequence"/>
</dbReference>
<name>A0A6L7ACR7_LEULA</name>
<dbReference type="Pfam" id="PF06144">
    <property type="entry name" value="DNA_pol3_delta"/>
    <property type="match status" value="1"/>
</dbReference>
<evidence type="ECO:0000313" key="2">
    <source>
        <dbReference type="EMBL" id="MWN21552.1"/>
    </source>
</evidence>
<evidence type="ECO:0000259" key="1">
    <source>
        <dbReference type="Pfam" id="PF06144"/>
    </source>
</evidence>
<comment type="caution">
    <text evidence="2">The sequence shown here is derived from an EMBL/GenBank/DDBJ whole genome shotgun (WGS) entry which is preliminary data.</text>
</comment>
<organism evidence="2 3">
    <name type="scientific">Leuconostoc lactis</name>
    <dbReference type="NCBI Taxonomy" id="1246"/>
    <lineage>
        <taxon>Bacteria</taxon>
        <taxon>Bacillati</taxon>
        <taxon>Bacillota</taxon>
        <taxon>Bacilli</taxon>
        <taxon>Lactobacillales</taxon>
        <taxon>Lactobacillaceae</taxon>
        <taxon>Leuconostoc</taxon>
    </lineage>
</organism>
<dbReference type="InterPro" id="IPR027417">
    <property type="entry name" value="P-loop_NTPase"/>
</dbReference>
<feature type="domain" description="DNA polymerase III delta N-terminal" evidence="1">
    <location>
        <begin position="14"/>
        <end position="79"/>
    </location>
</feature>
<reference evidence="2 3" key="1">
    <citation type="submission" date="2019-12" db="EMBL/GenBank/DDBJ databases">
        <title>Complete genome sequence of Leuconostoc lactis strain AVN1 provides insights into metabolic potential.</title>
        <authorList>
            <person name="Besrour N."/>
            <person name="Najjari A."/>
            <person name="Fhoula I."/>
            <person name="Jaballah S."/>
            <person name="Klibi N."/>
            <person name="Ouzari H.I."/>
        </authorList>
    </citation>
    <scope>NUCLEOTIDE SEQUENCE [LARGE SCALE GENOMIC DNA]</scope>
    <source>
        <strain evidence="2 3">AVN1</strain>
    </source>
</reference>
<accession>A0A6L7ACR7</accession>
<protein>
    <recommendedName>
        <fullName evidence="1">DNA polymerase III delta N-terminal domain-containing protein</fullName>
    </recommendedName>
</protein>
<dbReference type="AlphaFoldDB" id="A0A6L7ACR7"/>